<reference evidence="1 2" key="1">
    <citation type="submission" date="2019-03" db="EMBL/GenBank/DDBJ databases">
        <title>Single cell metagenomics reveals metabolic interactions within the superorganism composed of flagellate Streblomastix strix and complex community of Bacteroidetes bacteria on its surface.</title>
        <authorList>
            <person name="Treitli S.C."/>
            <person name="Kolisko M."/>
            <person name="Husnik F."/>
            <person name="Keeling P."/>
            <person name="Hampl V."/>
        </authorList>
    </citation>
    <scope>NUCLEOTIDE SEQUENCE [LARGE SCALE GENOMIC DNA]</scope>
    <source>
        <strain evidence="1">ST1C</strain>
    </source>
</reference>
<name>A0A5J4WE63_9EUKA</name>
<proteinExistence type="predicted"/>
<organism evidence="1 2">
    <name type="scientific">Streblomastix strix</name>
    <dbReference type="NCBI Taxonomy" id="222440"/>
    <lineage>
        <taxon>Eukaryota</taxon>
        <taxon>Metamonada</taxon>
        <taxon>Preaxostyla</taxon>
        <taxon>Oxymonadida</taxon>
        <taxon>Streblomastigidae</taxon>
        <taxon>Streblomastix</taxon>
    </lineage>
</organism>
<sequence length="74" mass="8406">MEFQLWSKVYLGEDEVYNKLIYYKDIVQGFCIKGVTEGVCNEGMNPVVQGEVSPILELNPYPLLDIDEVNSGFN</sequence>
<dbReference type="AlphaFoldDB" id="A0A5J4WE63"/>
<dbReference type="EMBL" id="SNRW01002290">
    <property type="protein sequence ID" value="KAA6393257.1"/>
    <property type="molecule type" value="Genomic_DNA"/>
</dbReference>
<comment type="caution">
    <text evidence="1">The sequence shown here is derived from an EMBL/GenBank/DDBJ whole genome shotgun (WGS) entry which is preliminary data.</text>
</comment>
<gene>
    <name evidence="1" type="ORF">EZS28_011218</name>
</gene>
<evidence type="ECO:0000313" key="2">
    <source>
        <dbReference type="Proteomes" id="UP000324800"/>
    </source>
</evidence>
<accession>A0A5J4WE63</accession>
<evidence type="ECO:0000313" key="1">
    <source>
        <dbReference type="EMBL" id="KAA6393257.1"/>
    </source>
</evidence>
<protein>
    <submittedName>
        <fullName evidence="1">Uncharacterized protein</fullName>
    </submittedName>
</protein>
<dbReference type="Proteomes" id="UP000324800">
    <property type="component" value="Unassembled WGS sequence"/>
</dbReference>